<dbReference type="InterPro" id="IPR046838">
    <property type="entry name" value="BrxL_N"/>
</dbReference>
<proteinExistence type="predicted"/>
<gene>
    <name evidence="2" type="ORF">SAMN02910265_02407</name>
</gene>
<dbReference type="EMBL" id="FNWV01000009">
    <property type="protein sequence ID" value="SEH74014.1"/>
    <property type="molecule type" value="Genomic_DNA"/>
</dbReference>
<dbReference type="NCBIfam" id="TIGR02688">
    <property type="entry name" value="BREX system Lon protease-like protein BrxL"/>
    <property type="match status" value="1"/>
</dbReference>
<dbReference type="Pfam" id="PF20442">
    <property type="entry name" value="BrxL_N"/>
    <property type="match status" value="1"/>
</dbReference>
<keyword evidence="2" id="KW-0645">Protease</keyword>
<dbReference type="Proteomes" id="UP000183190">
    <property type="component" value="Unassembled WGS sequence"/>
</dbReference>
<dbReference type="RefSeq" id="WP_074717710.1">
    <property type="nucleotide sequence ID" value="NZ_FNWV01000009.1"/>
</dbReference>
<evidence type="ECO:0000259" key="1">
    <source>
        <dbReference type="Pfam" id="PF20442"/>
    </source>
</evidence>
<sequence>MELSEKLRDNFDEMVVFKDLKKTNFFSTLSLPAFMRDWLLKKFEDEDGNFDKEDLARFVKKFIPRKDDWNAIKNDIIIEGKKVKFLAKISVNIDIKTSEVSFSLPDFGLSFKETIIENDVWDDCKDDLVKGRDIWGMVELGYRSPDDFDISFEYERKSSKAKSSKEGKIKLLSFKNFCPYNIDLEDYKDARKEFTIDEWMNVILGAVDYNAAGYETEEQKLTMLTRLLPFVEKRLNLIELAPKGTGKSYLFGNVSRYGWLSSGGVMSRAKMFYDQTKRREGLVAGSDFVTLDEVQTISFTDTDEMRAALKGYLEQGYFTVGDYKGVANAGMILCGNIRKEIMDADGYSNMFTELPEVFHESALIERFHGFIKGWNIPRMKDDLKVNGWALNSEYFCSIMHELRDDMTYRSIVDEFIIVPEGADTRDTEAVKRIATAYLKLLFPNAQSVSDISPREFKRYCFDRARRMRDTIKYQLGLLDSEYAGKDLPSFKIMGMDTM</sequence>
<organism evidence="2 3">
    <name type="scientific">Ruminococcus flavefaciens</name>
    <dbReference type="NCBI Taxonomy" id="1265"/>
    <lineage>
        <taxon>Bacteria</taxon>
        <taxon>Bacillati</taxon>
        <taxon>Bacillota</taxon>
        <taxon>Clostridia</taxon>
        <taxon>Eubacteriales</taxon>
        <taxon>Oscillospiraceae</taxon>
        <taxon>Ruminococcus</taxon>
    </lineage>
</organism>
<evidence type="ECO:0000313" key="2">
    <source>
        <dbReference type="EMBL" id="SEH74014.1"/>
    </source>
</evidence>
<dbReference type="InterPro" id="IPR014061">
    <property type="entry name" value="BrxL-like"/>
</dbReference>
<dbReference type="GO" id="GO:0008233">
    <property type="term" value="F:peptidase activity"/>
    <property type="evidence" value="ECO:0007669"/>
    <property type="project" value="UniProtKB-KW"/>
</dbReference>
<feature type="domain" description="BREX system Lon protease-like BrxL N-terminal" evidence="1">
    <location>
        <begin position="10"/>
        <end position="142"/>
    </location>
</feature>
<dbReference type="AlphaFoldDB" id="A0A1H6KR47"/>
<name>A0A1H6KR47_RUMFL</name>
<dbReference type="GO" id="GO:0006508">
    <property type="term" value="P:proteolysis"/>
    <property type="evidence" value="ECO:0007669"/>
    <property type="project" value="UniProtKB-KW"/>
</dbReference>
<evidence type="ECO:0000313" key="3">
    <source>
        <dbReference type="Proteomes" id="UP000183190"/>
    </source>
</evidence>
<keyword evidence="2" id="KW-0378">Hydrolase</keyword>
<protein>
    <submittedName>
        <fullName evidence="2">ATP-dependent Lon protease</fullName>
    </submittedName>
</protein>
<reference evidence="2 3" key="1">
    <citation type="submission" date="2016-10" db="EMBL/GenBank/DDBJ databases">
        <authorList>
            <person name="de Groot N.N."/>
        </authorList>
    </citation>
    <scope>NUCLEOTIDE SEQUENCE [LARGE SCALE GENOMIC DNA]</scope>
    <source>
        <strain evidence="2 3">YAD2003</strain>
    </source>
</reference>
<dbReference type="Pfam" id="PF13337">
    <property type="entry name" value="BrxL_ATPase"/>
    <property type="match status" value="1"/>
</dbReference>
<accession>A0A1H6KR47</accession>